<dbReference type="Pfam" id="PF13585">
    <property type="entry name" value="CHU_C"/>
    <property type="match status" value="1"/>
</dbReference>
<proteinExistence type="predicted"/>
<sequence length="301" mass="33746">CSSNYTLIRTWTATDACGNIATDSQTITIQDTTAPTLVTPLSSVLNVICSDIPIIPQLEFIDNCSTTVTISFDEEITTISSNEYIIIREWLVSDLCGNSDLFTQTINVTNNPIIIRIPFDICTDDIATDLFLLLDTTIPTNGEWIDVSNSGGLNNSIFDPMNLSLGNYIIQYLVTETNSNCPSVYEIIINLNDDCVVLPACEITIYNAVSPNNDNLNDFFFVDGIECYTNNSIEIYNRWGILVFETNNYNNENNAFKGYSHGRTTITQNEKLPNGTYFYVLKYIDAENNTNDKTGYLYLNQ</sequence>
<evidence type="ECO:0000313" key="1">
    <source>
        <dbReference type="EMBL" id="NHN26718.1"/>
    </source>
</evidence>
<reference evidence="1 2" key="3">
    <citation type="submission" date="2020-02" db="EMBL/GenBank/DDBJ databases">
        <title>Flavobacterium profundi sp. nov., isolated from a deep-sea seamount.</title>
        <authorList>
            <person name="Zhang D.-C."/>
        </authorList>
    </citation>
    <scope>NUCLEOTIDE SEQUENCE [LARGE SCALE GENOMIC DNA]</scope>
    <source>
        <strain evidence="1 2">EC11</strain>
    </source>
</reference>
<dbReference type="InterPro" id="IPR026341">
    <property type="entry name" value="T9SS_type_B"/>
</dbReference>
<dbReference type="EMBL" id="VEVQ02000009">
    <property type="protein sequence ID" value="NHN26718.1"/>
    <property type="molecule type" value="Genomic_DNA"/>
</dbReference>
<reference evidence="1 2" key="2">
    <citation type="submission" date="2019-05" db="EMBL/GenBank/DDBJ databases">
        <authorList>
            <person name="Lianzixin W."/>
        </authorList>
    </citation>
    <scope>NUCLEOTIDE SEQUENCE [LARGE SCALE GENOMIC DNA]</scope>
    <source>
        <strain evidence="1 2">EC11</strain>
    </source>
</reference>
<evidence type="ECO:0000313" key="2">
    <source>
        <dbReference type="Proteomes" id="UP000817854"/>
    </source>
</evidence>
<dbReference type="NCBIfam" id="TIGR04131">
    <property type="entry name" value="Bac_Flav_CTERM"/>
    <property type="match status" value="1"/>
</dbReference>
<feature type="non-terminal residue" evidence="1">
    <location>
        <position position="1"/>
    </location>
</feature>
<dbReference type="RefSeq" id="WP_140963039.1">
    <property type="nucleotide sequence ID" value="NZ_VEVQ02000009.1"/>
</dbReference>
<accession>A0ABX0IT71</accession>
<protein>
    <submittedName>
        <fullName evidence="1">Gliding motility-associated C-terminal domain-containing protein</fullName>
    </submittedName>
</protein>
<reference evidence="2" key="1">
    <citation type="submission" date="2019-05" db="EMBL/GenBank/DDBJ databases">
        <title>Flavobacterium profundi sp. nov., isolated from a deep-sea seamount.</title>
        <authorList>
            <person name="Zhang D.-C."/>
        </authorList>
    </citation>
    <scope>NUCLEOTIDE SEQUENCE [LARGE SCALE GENOMIC DNA]</scope>
    <source>
        <strain evidence="2">EC11</strain>
    </source>
</reference>
<comment type="caution">
    <text evidence="1">The sequence shown here is derived from an EMBL/GenBank/DDBJ whole genome shotgun (WGS) entry which is preliminary data.</text>
</comment>
<organism evidence="1 2">
    <name type="scientific">Flavobacterium jejuense</name>
    <dbReference type="NCBI Taxonomy" id="1544455"/>
    <lineage>
        <taxon>Bacteria</taxon>
        <taxon>Pseudomonadati</taxon>
        <taxon>Bacteroidota</taxon>
        <taxon>Flavobacteriia</taxon>
        <taxon>Flavobacteriales</taxon>
        <taxon>Flavobacteriaceae</taxon>
        <taxon>Flavobacterium</taxon>
    </lineage>
</organism>
<keyword evidence="2" id="KW-1185">Reference proteome</keyword>
<name>A0ABX0IT71_9FLAO</name>
<dbReference type="Proteomes" id="UP000817854">
    <property type="component" value="Unassembled WGS sequence"/>
</dbReference>
<gene>
    <name evidence="1" type="ORF">FIA58_013615</name>
</gene>